<dbReference type="FunCoup" id="A0A2V0PFG0">
    <property type="interactions" value="79"/>
</dbReference>
<comment type="caution">
    <text evidence="3">The sequence shown here is derived from an EMBL/GenBank/DDBJ whole genome shotgun (WGS) entry which is preliminary data.</text>
</comment>
<dbReference type="PANTHER" id="PTHR30411:SF4">
    <property type="entry name" value="YBAK_AMINOACYL-TRNA SYNTHETASE-ASSOCIATED DOMAIN-CONTAINING PROTEIN"/>
    <property type="match status" value="1"/>
</dbReference>
<dbReference type="GO" id="GO:0004812">
    <property type="term" value="F:aminoacyl-tRNA ligase activity"/>
    <property type="evidence" value="ECO:0007669"/>
    <property type="project" value="UniProtKB-KW"/>
</dbReference>
<keyword evidence="1" id="KW-0175">Coiled coil</keyword>
<dbReference type="CDD" id="cd04332">
    <property type="entry name" value="YbaK_like"/>
    <property type="match status" value="1"/>
</dbReference>
<dbReference type="Proteomes" id="UP000247498">
    <property type="component" value="Unassembled WGS sequence"/>
</dbReference>
<dbReference type="InParanoid" id="A0A2V0PFG0"/>
<organism evidence="3 4">
    <name type="scientific">Raphidocelis subcapitata</name>
    <dbReference type="NCBI Taxonomy" id="307507"/>
    <lineage>
        <taxon>Eukaryota</taxon>
        <taxon>Viridiplantae</taxon>
        <taxon>Chlorophyta</taxon>
        <taxon>core chlorophytes</taxon>
        <taxon>Chlorophyceae</taxon>
        <taxon>CS clade</taxon>
        <taxon>Sphaeropleales</taxon>
        <taxon>Selenastraceae</taxon>
        <taxon>Raphidocelis</taxon>
    </lineage>
</organism>
<feature type="coiled-coil region" evidence="1">
    <location>
        <begin position="1"/>
        <end position="52"/>
    </location>
</feature>
<evidence type="ECO:0000256" key="1">
    <source>
        <dbReference type="SAM" id="Coils"/>
    </source>
</evidence>
<dbReference type="AlphaFoldDB" id="A0A2V0PFG0"/>
<gene>
    <name evidence="3" type="ORF">Rsub_11517</name>
</gene>
<dbReference type="SUPFAM" id="SSF55826">
    <property type="entry name" value="YbaK/ProRS associated domain"/>
    <property type="match status" value="1"/>
</dbReference>
<dbReference type="EMBL" id="BDRX01000127">
    <property type="protein sequence ID" value="GBF98526.1"/>
    <property type="molecule type" value="Genomic_DNA"/>
</dbReference>
<dbReference type="Gene3D" id="3.90.960.10">
    <property type="entry name" value="YbaK/aminoacyl-tRNA synthetase-associated domain"/>
    <property type="match status" value="1"/>
</dbReference>
<name>A0A2V0PFG0_9CHLO</name>
<dbReference type="OrthoDB" id="1058301at2759"/>
<dbReference type="GO" id="GO:0002161">
    <property type="term" value="F:aminoacyl-tRNA deacylase activity"/>
    <property type="evidence" value="ECO:0007669"/>
    <property type="project" value="InterPro"/>
</dbReference>
<evidence type="ECO:0000313" key="3">
    <source>
        <dbReference type="EMBL" id="GBF98526.1"/>
    </source>
</evidence>
<evidence type="ECO:0000313" key="4">
    <source>
        <dbReference type="Proteomes" id="UP000247498"/>
    </source>
</evidence>
<dbReference type="STRING" id="307507.A0A2V0PFG0"/>
<protein>
    <submittedName>
        <fullName evidence="3">Prolyl-tRNA synthetase</fullName>
    </submittedName>
</protein>
<keyword evidence="3" id="KW-0436">Ligase</keyword>
<keyword evidence="4" id="KW-1185">Reference proteome</keyword>
<proteinExistence type="predicted"/>
<accession>A0A2V0PFG0</accession>
<feature type="compositionally biased region" description="Low complexity" evidence="2">
    <location>
        <begin position="56"/>
        <end position="86"/>
    </location>
</feature>
<evidence type="ECO:0000256" key="2">
    <source>
        <dbReference type="SAM" id="MobiDB-lite"/>
    </source>
</evidence>
<dbReference type="InterPro" id="IPR036754">
    <property type="entry name" value="YbaK/aa-tRNA-synt-asso_dom_sf"/>
</dbReference>
<sequence>MAAAEAKAAVLAARFDALEGRAAAAERAAALAERLTALLQRIAAAEEALESKGGSSAAPAAASAPAPAPGAAAAPAPAPTPAAAREPAARAALEAALAGDDSPVQHRLARELCEMGVPDFRFVRVPSDYYDRPLEWRQSVLGAASVHHLCKSIVMENTRAHPSVSGWDDPHNARYYCVIVQYTARFNNEKLCAHLHKLNAGKGGGGGVGKKWFNMRLCPEDVSDQLSGFGHNGVSPVGLAARLPIIISHRILQLQPDFFFCGGGEVDLKLGMPAAAFVEAYRGQPVMVVDCTYDDGDAGGEGGGGDGEGM</sequence>
<dbReference type="PANTHER" id="PTHR30411">
    <property type="entry name" value="CYTOPLASMIC PROTEIN"/>
    <property type="match status" value="1"/>
</dbReference>
<reference evidence="3 4" key="1">
    <citation type="journal article" date="2018" name="Sci. Rep.">
        <title>Raphidocelis subcapitata (=Pseudokirchneriella subcapitata) provides an insight into genome evolution and environmental adaptations in the Sphaeropleales.</title>
        <authorList>
            <person name="Suzuki S."/>
            <person name="Yamaguchi H."/>
            <person name="Nakajima N."/>
            <person name="Kawachi M."/>
        </authorList>
    </citation>
    <scope>NUCLEOTIDE SEQUENCE [LARGE SCALE GENOMIC DNA]</scope>
    <source>
        <strain evidence="3 4">NIES-35</strain>
    </source>
</reference>
<feature type="region of interest" description="Disordered" evidence="2">
    <location>
        <begin position="55"/>
        <end position="86"/>
    </location>
</feature>
<keyword evidence="3" id="KW-0030">Aminoacyl-tRNA synthetase</keyword>